<dbReference type="RefSeq" id="WP_132412631.1">
    <property type="nucleotide sequence ID" value="NZ_SMKA01000186.1"/>
</dbReference>
<dbReference type="AlphaFoldDB" id="A0A4R4PKY5"/>
<comment type="caution">
    <text evidence="2">The sequence shown here is derived from an EMBL/GenBank/DDBJ whole genome shotgun (WGS) entry which is preliminary data.</text>
</comment>
<dbReference type="Proteomes" id="UP000295075">
    <property type="component" value="Unassembled WGS sequence"/>
</dbReference>
<dbReference type="OrthoDB" id="3820934at2"/>
<evidence type="ECO:0008006" key="4">
    <source>
        <dbReference type="Google" id="ProtNLM"/>
    </source>
</evidence>
<sequence length="239" mass="26207">MHALDVPTWLEALVGMQLGAALFIGFIALVGWLIAHLAGPWLDREEAQLKRLQAGAERYGWLPAEDTDGRLAAAGARCFEDDGTLQRLLVGSYEGRRIQMAGFATLGSGPTAMRNLVAIELPVSLPELRISHDGVTPPSLPPLEPVLQMSDTESDAFNQRYFAASLDPRYTSAMLHPRMIEWILAHPPQDLRLVGNLLIAYTPKPWTVPHTLATVPLLSGIVDRIPPFVLKDFGDRSVS</sequence>
<organism evidence="2 3">
    <name type="scientific">Kribbella albertanoniae</name>
    <dbReference type="NCBI Taxonomy" id="1266829"/>
    <lineage>
        <taxon>Bacteria</taxon>
        <taxon>Bacillati</taxon>
        <taxon>Actinomycetota</taxon>
        <taxon>Actinomycetes</taxon>
        <taxon>Propionibacteriales</taxon>
        <taxon>Kribbellaceae</taxon>
        <taxon>Kribbella</taxon>
    </lineage>
</organism>
<keyword evidence="3" id="KW-1185">Reference proteome</keyword>
<evidence type="ECO:0000256" key="1">
    <source>
        <dbReference type="SAM" id="Phobius"/>
    </source>
</evidence>
<keyword evidence="1" id="KW-1133">Transmembrane helix</keyword>
<name>A0A4R4PKY5_9ACTN</name>
<keyword evidence="1" id="KW-0812">Transmembrane</keyword>
<protein>
    <recommendedName>
        <fullName evidence="4">DUF3137 domain-containing protein</fullName>
    </recommendedName>
</protein>
<proteinExistence type="predicted"/>
<keyword evidence="1" id="KW-0472">Membrane</keyword>
<accession>A0A4R4PKY5</accession>
<reference evidence="2 3" key="1">
    <citation type="submission" date="2019-03" db="EMBL/GenBank/DDBJ databases">
        <title>Draft genome sequences of novel Actinobacteria.</title>
        <authorList>
            <person name="Sahin N."/>
            <person name="Ay H."/>
            <person name="Saygin H."/>
        </authorList>
    </citation>
    <scope>NUCLEOTIDE SEQUENCE [LARGE SCALE GENOMIC DNA]</scope>
    <source>
        <strain evidence="2 3">JCM 30547</strain>
    </source>
</reference>
<evidence type="ECO:0000313" key="3">
    <source>
        <dbReference type="Proteomes" id="UP000295075"/>
    </source>
</evidence>
<dbReference type="EMBL" id="SMKA01000186">
    <property type="protein sequence ID" value="TDC22609.1"/>
    <property type="molecule type" value="Genomic_DNA"/>
</dbReference>
<feature type="transmembrane region" description="Helical" evidence="1">
    <location>
        <begin position="20"/>
        <end position="42"/>
    </location>
</feature>
<evidence type="ECO:0000313" key="2">
    <source>
        <dbReference type="EMBL" id="TDC22609.1"/>
    </source>
</evidence>
<gene>
    <name evidence="2" type="ORF">E1261_30495</name>
</gene>